<gene>
    <name evidence="2" type="ORF">COCON_G00057270</name>
</gene>
<protein>
    <submittedName>
        <fullName evidence="2">Uncharacterized protein</fullName>
    </submittedName>
</protein>
<keyword evidence="3" id="KW-1185">Reference proteome</keyword>
<dbReference type="EMBL" id="JAFJMO010000004">
    <property type="protein sequence ID" value="KAJ8278661.1"/>
    <property type="molecule type" value="Genomic_DNA"/>
</dbReference>
<feature type="compositionally biased region" description="Basic and acidic residues" evidence="1">
    <location>
        <begin position="102"/>
        <end position="114"/>
    </location>
</feature>
<feature type="region of interest" description="Disordered" evidence="1">
    <location>
        <begin position="102"/>
        <end position="130"/>
    </location>
</feature>
<evidence type="ECO:0000313" key="2">
    <source>
        <dbReference type="EMBL" id="KAJ8278661.1"/>
    </source>
</evidence>
<evidence type="ECO:0000256" key="1">
    <source>
        <dbReference type="SAM" id="MobiDB-lite"/>
    </source>
</evidence>
<proteinExistence type="predicted"/>
<evidence type="ECO:0000313" key="3">
    <source>
        <dbReference type="Proteomes" id="UP001152803"/>
    </source>
</evidence>
<feature type="compositionally biased region" description="Low complexity" evidence="1">
    <location>
        <begin position="39"/>
        <end position="54"/>
    </location>
</feature>
<feature type="region of interest" description="Disordered" evidence="1">
    <location>
        <begin position="1"/>
        <end position="72"/>
    </location>
</feature>
<accession>A0A9Q1I337</accession>
<name>A0A9Q1I337_CONCO</name>
<comment type="caution">
    <text evidence="2">The sequence shown here is derived from an EMBL/GenBank/DDBJ whole genome shotgun (WGS) entry which is preliminary data.</text>
</comment>
<organism evidence="2 3">
    <name type="scientific">Conger conger</name>
    <name type="common">Conger eel</name>
    <name type="synonym">Muraena conger</name>
    <dbReference type="NCBI Taxonomy" id="82655"/>
    <lineage>
        <taxon>Eukaryota</taxon>
        <taxon>Metazoa</taxon>
        <taxon>Chordata</taxon>
        <taxon>Craniata</taxon>
        <taxon>Vertebrata</taxon>
        <taxon>Euteleostomi</taxon>
        <taxon>Actinopterygii</taxon>
        <taxon>Neopterygii</taxon>
        <taxon>Teleostei</taxon>
        <taxon>Anguilliformes</taxon>
        <taxon>Congridae</taxon>
        <taxon>Conger</taxon>
    </lineage>
</organism>
<dbReference type="Proteomes" id="UP001152803">
    <property type="component" value="Unassembled WGS sequence"/>
</dbReference>
<feature type="compositionally biased region" description="Polar residues" evidence="1">
    <location>
        <begin position="12"/>
        <end position="22"/>
    </location>
</feature>
<sequence length="130" mass="14018">MGRTKSFHLSEEQVSVARSRNPGSRDPLRRPGAEADSVLQLPPAWLPSASSPPEASKRSVTTLSQGSPLWGQGMSPLLWTTGNLRCLSGGCCEGLCFARGARDSEGEPREERQRGHLYASVRGRAREVGS</sequence>
<reference evidence="2" key="1">
    <citation type="journal article" date="2023" name="Science">
        <title>Genome structures resolve the early diversification of teleost fishes.</title>
        <authorList>
            <person name="Parey E."/>
            <person name="Louis A."/>
            <person name="Montfort J."/>
            <person name="Bouchez O."/>
            <person name="Roques C."/>
            <person name="Iampietro C."/>
            <person name="Lluch J."/>
            <person name="Castinel A."/>
            <person name="Donnadieu C."/>
            <person name="Desvignes T."/>
            <person name="Floi Bucao C."/>
            <person name="Jouanno E."/>
            <person name="Wen M."/>
            <person name="Mejri S."/>
            <person name="Dirks R."/>
            <person name="Jansen H."/>
            <person name="Henkel C."/>
            <person name="Chen W.J."/>
            <person name="Zahm M."/>
            <person name="Cabau C."/>
            <person name="Klopp C."/>
            <person name="Thompson A.W."/>
            <person name="Robinson-Rechavi M."/>
            <person name="Braasch I."/>
            <person name="Lecointre G."/>
            <person name="Bobe J."/>
            <person name="Postlethwait J.H."/>
            <person name="Berthelot C."/>
            <person name="Roest Crollius H."/>
            <person name="Guiguen Y."/>
        </authorList>
    </citation>
    <scope>NUCLEOTIDE SEQUENCE</scope>
    <source>
        <strain evidence="2">Concon-B</strain>
    </source>
</reference>
<dbReference type="AlphaFoldDB" id="A0A9Q1I337"/>